<dbReference type="SUPFAM" id="SSF46955">
    <property type="entry name" value="Putative DNA-binding domain"/>
    <property type="match status" value="1"/>
</dbReference>
<comment type="caution">
    <text evidence="7">The sequence shown here is derived from an EMBL/GenBank/DDBJ whole genome shotgun (WGS) entry which is preliminary data.</text>
</comment>
<dbReference type="RefSeq" id="WP_070932595.1">
    <property type="nucleotide sequence ID" value="NZ_MIPT01000001.1"/>
</dbReference>
<dbReference type="AlphaFoldDB" id="A0A1S1H9P5"/>
<evidence type="ECO:0000313" key="7">
    <source>
        <dbReference type="EMBL" id="OHT18844.1"/>
    </source>
</evidence>
<dbReference type="OrthoDB" id="9802944at2"/>
<feature type="domain" description="HTH merR-type" evidence="6">
    <location>
        <begin position="1"/>
        <end position="69"/>
    </location>
</feature>
<keyword evidence="2" id="KW-0805">Transcription regulation</keyword>
<dbReference type="GO" id="GO:0003677">
    <property type="term" value="F:DNA binding"/>
    <property type="evidence" value="ECO:0007669"/>
    <property type="project" value="UniProtKB-KW"/>
</dbReference>
<evidence type="ECO:0000256" key="4">
    <source>
        <dbReference type="ARBA" id="ARBA00023163"/>
    </source>
</evidence>
<evidence type="ECO:0000256" key="3">
    <source>
        <dbReference type="ARBA" id="ARBA00023125"/>
    </source>
</evidence>
<dbReference type="InterPro" id="IPR047057">
    <property type="entry name" value="MerR_fam"/>
</dbReference>
<dbReference type="InterPro" id="IPR009061">
    <property type="entry name" value="DNA-bd_dom_put_sf"/>
</dbReference>
<gene>
    <name evidence="7" type="primary">hmrR_2</name>
    <name evidence="7" type="ORF">BHE75_00823</name>
</gene>
<dbReference type="PROSITE" id="PS00552">
    <property type="entry name" value="HTH_MERR_1"/>
    <property type="match status" value="1"/>
</dbReference>
<dbReference type="Proteomes" id="UP000179467">
    <property type="component" value="Unassembled WGS sequence"/>
</dbReference>
<evidence type="ECO:0000256" key="1">
    <source>
        <dbReference type="ARBA" id="ARBA00022491"/>
    </source>
</evidence>
<dbReference type="Gene3D" id="1.10.1660.10">
    <property type="match status" value="1"/>
</dbReference>
<keyword evidence="3" id="KW-0238">DNA-binding</keyword>
<keyword evidence="4" id="KW-0804">Transcription</keyword>
<keyword evidence="8" id="KW-1185">Reference proteome</keyword>
<name>A0A1S1H9P5_9SPHN</name>
<keyword evidence="1" id="KW-0678">Repressor</keyword>
<dbReference type="Pfam" id="PF13411">
    <property type="entry name" value="MerR_1"/>
    <property type="match status" value="1"/>
</dbReference>
<dbReference type="InterPro" id="IPR000551">
    <property type="entry name" value="MerR-type_HTH_dom"/>
</dbReference>
<evidence type="ECO:0000256" key="5">
    <source>
        <dbReference type="SAM" id="MobiDB-lite"/>
    </source>
</evidence>
<sequence>MNIGEASIASGISVRMIRYYERTGLIPSPARARANYRDYGDGDINRLRFIRRARRLGFTIEKIGGLLALWSDDRRSDGRVATRPLDHIEALERKQRQLRTLIAALEALARGCDAGDRPTAPVVEGDPSTCTGAHSARRLH</sequence>
<feature type="region of interest" description="Disordered" evidence="5">
    <location>
        <begin position="116"/>
        <end position="140"/>
    </location>
</feature>
<dbReference type="EMBL" id="MIPT01000001">
    <property type="protein sequence ID" value="OHT18844.1"/>
    <property type="molecule type" value="Genomic_DNA"/>
</dbReference>
<reference evidence="7 8" key="1">
    <citation type="submission" date="2016-09" db="EMBL/GenBank/DDBJ databases">
        <title>Metabolic pathway, cell adaptation mechanisms and a novel monoxygenase revealed through proteogenomic-transcription analysis of a Sphingomonas haloaromaticamans strain degrading the fungicide ortho-phenylphenol.</title>
        <authorList>
            <person name="Perruchon C."/>
            <person name="Papadopoulou E.S."/>
            <person name="Rousidou C."/>
            <person name="Vasileiadis S."/>
            <person name="Tanou G."/>
            <person name="Amoutzias G."/>
            <person name="Molassiotis A."/>
            <person name="Karpouzas D.G."/>
        </authorList>
    </citation>
    <scope>NUCLEOTIDE SEQUENCE [LARGE SCALE GENOMIC DNA]</scope>
    <source>
        <strain evidence="7 8">P3</strain>
    </source>
</reference>
<proteinExistence type="predicted"/>
<evidence type="ECO:0000259" key="6">
    <source>
        <dbReference type="PROSITE" id="PS50937"/>
    </source>
</evidence>
<protein>
    <submittedName>
        <fullName evidence="7">HTH-type transcriptional regulator HmrR</fullName>
    </submittedName>
</protein>
<organism evidence="7 8">
    <name type="scientific">Edaphosphingomonas haloaromaticamans</name>
    <dbReference type="NCBI Taxonomy" id="653954"/>
    <lineage>
        <taxon>Bacteria</taxon>
        <taxon>Pseudomonadati</taxon>
        <taxon>Pseudomonadota</taxon>
        <taxon>Alphaproteobacteria</taxon>
        <taxon>Sphingomonadales</taxon>
        <taxon>Rhizorhabdaceae</taxon>
        <taxon>Edaphosphingomonas</taxon>
    </lineage>
</organism>
<evidence type="ECO:0000313" key="8">
    <source>
        <dbReference type="Proteomes" id="UP000179467"/>
    </source>
</evidence>
<dbReference type="GO" id="GO:0003700">
    <property type="term" value="F:DNA-binding transcription factor activity"/>
    <property type="evidence" value="ECO:0007669"/>
    <property type="project" value="InterPro"/>
</dbReference>
<dbReference type="SMART" id="SM00422">
    <property type="entry name" value="HTH_MERR"/>
    <property type="match status" value="1"/>
</dbReference>
<dbReference type="PRINTS" id="PR00040">
    <property type="entry name" value="HTHMERR"/>
</dbReference>
<dbReference type="PANTHER" id="PTHR30204:SF69">
    <property type="entry name" value="MERR-FAMILY TRANSCRIPTIONAL REGULATOR"/>
    <property type="match status" value="1"/>
</dbReference>
<dbReference type="PANTHER" id="PTHR30204">
    <property type="entry name" value="REDOX-CYCLING DRUG-SENSING TRANSCRIPTIONAL ACTIVATOR SOXR"/>
    <property type="match status" value="1"/>
</dbReference>
<dbReference type="PROSITE" id="PS50937">
    <property type="entry name" value="HTH_MERR_2"/>
    <property type="match status" value="1"/>
</dbReference>
<accession>A0A1S1H9P5</accession>
<evidence type="ECO:0000256" key="2">
    <source>
        <dbReference type="ARBA" id="ARBA00023015"/>
    </source>
</evidence>